<keyword evidence="4" id="KW-1185">Reference proteome</keyword>
<dbReference type="CDD" id="cd04301">
    <property type="entry name" value="NAT_SF"/>
    <property type="match status" value="1"/>
</dbReference>
<sequence length="191" mass="21354">MTTITLTYLEQTSPDDLRPAKEPREPVEVRRVDEVAPEFSRFLYTAVGGPWHWTGKLGWTWDRWTEWLSRPGAETWVAWTGGAPAGYVALHADGTEVEIENFGLLPAFIGRGIGGHLLTVGLRQAWRMPERLESLDKVTRVWLHTNTLDGPNALANYQARGLRPYKTEQEERADADGPPPGPWPGADQPAS</sequence>
<evidence type="ECO:0000256" key="1">
    <source>
        <dbReference type="SAM" id="MobiDB-lite"/>
    </source>
</evidence>
<protein>
    <submittedName>
        <fullName evidence="3">Acetyltransferase (GNAT) family protein</fullName>
    </submittedName>
</protein>
<keyword evidence="3" id="KW-0808">Transferase</keyword>
<dbReference type="GO" id="GO:0016747">
    <property type="term" value="F:acyltransferase activity, transferring groups other than amino-acyl groups"/>
    <property type="evidence" value="ECO:0007669"/>
    <property type="project" value="InterPro"/>
</dbReference>
<feature type="region of interest" description="Disordered" evidence="1">
    <location>
        <begin position="163"/>
        <end position="191"/>
    </location>
</feature>
<dbReference type="InterPro" id="IPR016181">
    <property type="entry name" value="Acyl_CoA_acyltransferase"/>
</dbReference>
<proteinExistence type="predicted"/>
<dbReference type="EMBL" id="VIVK01000001">
    <property type="protein sequence ID" value="TWD81208.1"/>
    <property type="molecule type" value="Genomic_DNA"/>
</dbReference>
<dbReference type="PROSITE" id="PS51186">
    <property type="entry name" value="GNAT"/>
    <property type="match status" value="1"/>
</dbReference>
<name>A0A561BQP1_9ACTN</name>
<feature type="domain" description="N-acetyltransferase" evidence="2">
    <location>
        <begin position="27"/>
        <end position="184"/>
    </location>
</feature>
<evidence type="ECO:0000313" key="4">
    <source>
        <dbReference type="Proteomes" id="UP000318380"/>
    </source>
</evidence>
<dbReference type="SUPFAM" id="SSF55729">
    <property type="entry name" value="Acyl-CoA N-acyltransferases (Nat)"/>
    <property type="match status" value="1"/>
</dbReference>
<dbReference type="AlphaFoldDB" id="A0A561BQP1"/>
<gene>
    <name evidence="3" type="ORF">FB561_2313</name>
</gene>
<evidence type="ECO:0000259" key="2">
    <source>
        <dbReference type="PROSITE" id="PS51186"/>
    </source>
</evidence>
<feature type="compositionally biased region" description="Basic and acidic residues" evidence="1">
    <location>
        <begin position="165"/>
        <end position="175"/>
    </location>
</feature>
<dbReference type="Proteomes" id="UP000318380">
    <property type="component" value="Unassembled WGS sequence"/>
</dbReference>
<dbReference type="RefSeq" id="WP_145805861.1">
    <property type="nucleotide sequence ID" value="NZ_VIVK01000001.1"/>
</dbReference>
<comment type="caution">
    <text evidence="3">The sequence shown here is derived from an EMBL/GenBank/DDBJ whole genome shotgun (WGS) entry which is preliminary data.</text>
</comment>
<accession>A0A561BQP1</accession>
<reference evidence="3 4" key="1">
    <citation type="submission" date="2019-06" db="EMBL/GenBank/DDBJ databases">
        <title>Sequencing the genomes of 1000 actinobacteria strains.</title>
        <authorList>
            <person name="Klenk H.-P."/>
        </authorList>
    </citation>
    <scope>NUCLEOTIDE SEQUENCE [LARGE SCALE GENOMIC DNA]</scope>
    <source>
        <strain evidence="3 4">DSM 24683</strain>
    </source>
</reference>
<organism evidence="3 4">
    <name type="scientific">Kribbella amoyensis</name>
    <dbReference type="NCBI Taxonomy" id="996641"/>
    <lineage>
        <taxon>Bacteria</taxon>
        <taxon>Bacillati</taxon>
        <taxon>Actinomycetota</taxon>
        <taxon>Actinomycetes</taxon>
        <taxon>Propionibacteriales</taxon>
        <taxon>Kribbellaceae</taxon>
        <taxon>Kribbella</taxon>
    </lineage>
</organism>
<dbReference type="OrthoDB" id="275336at2"/>
<dbReference type="Gene3D" id="3.40.630.30">
    <property type="match status" value="1"/>
</dbReference>
<evidence type="ECO:0000313" key="3">
    <source>
        <dbReference type="EMBL" id="TWD81208.1"/>
    </source>
</evidence>
<dbReference type="Pfam" id="PF00583">
    <property type="entry name" value="Acetyltransf_1"/>
    <property type="match status" value="1"/>
</dbReference>
<dbReference type="InterPro" id="IPR000182">
    <property type="entry name" value="GNAT_dom"/>
</dbReference>